<organism evidence="7 8">
    <name type="scientific">Patiria miniata</name>
    <name type="common">Bat star</name>
    <name type="synonym">Asterina miniata</name>
    <dbReference type="NCBI Taxonomy" id="46514"/>
    <lineage>
        <taxon>Eukaryota</taxon>
        <taxon>Metazoa</taxon>
        <taxon>Echinodermata</taxon>
        <taxon>Eleutherozoa</taxon>
        <taxon>Asterozoa</taxon>
        <taxon>Asteroidea</taxon>
        <taxon>Valvatacea</taxon>
        <taxon>Valvatida</taxon>
        <taxon>Asterinidae</taxon>
        <taxon>Patiria</taxon>
    </lineage>
</organism>
<dbReference type="GO" id="GO:0012505">
    <property type="term" value="C:endomembrane system"/>
    <property type="evidence" value="ECO:0007669"/>
    <property type="project" value="TreeGrafter"/>
</dbReference>
<dbReference type="SUPFAM" id="SSF63829">
    <property type="entry name" value="Calcium-dependent phosphotriesterase"/>
    <property type="match status" value="1"/>
</dbReference>
<feature type="transmembrane region" description="Helical" evidence="5">
    <location>
        <begin position="36"/>
        <end position="57"/>
    </location>
</feature>
<protein>
    <recommendedName>
        <fullName evidence="6">Strictosidine synthase conserved region domain-containing protein</fullName>
    </recommendedName>
</protein>
<proteinExistence type="inferred from homology"/>
<evidence type="ECO:0000256" key="4">
    <source>
        <dbReference type="SAM" id="MobiDB-lite"/>
    </source>
</evidence>
<evidence type="ECO:0000256" key="5">
    <source>
        <dbReference type="SAM" id="Phobius"/>
    </source>
</evidence>
<keyword evidence="2" id="KW-0597">Phosphoprotein</keyword>
<feature type="compositionally biased region" description="Basic residues" evidence="4">
    <location>
        <begin position="1"/>
        <end position="12"/>
    </location>
</feature>
<dbReference type="Gene3D" id="2.120.10.30">
    <property type="entry name" value="TolB, C-terminal domain"/>
    <property type="match status" value="1"/>
</dbReference>
<dbReference type="Proteomes" id="UP000887568">
    <property type="component" value="Unplaced"/>
</dbReference>
<keyword evidence="5" id="KW-0812">Transmembrane</keyword>
<name>A0A914BCE2_PATMI</name>
<keyword evidence="3" id="KW-0325">Glycoprotein</keyword>
<dbReference type="GeneID" id="119741983"/>
<evidence type="ECO:0000259" key="6">
    <source>
        <dbReference type="Pfam" id="PF03088"/>
    </source>
</evidence>
<dbReference type="RefSeq" id="XP_038073898.1">
    <property type="nucleotide sequence ID" value="XM_038217970.1"/>
</dbReference>
<evidence type="ECO:0000313" key="7">
    <source>
        <dbReference type="EnsemblMetazoa" id="XP_038073898.1"/>
    </source>
</evidence>
<evidence type="ECO:0000256" key="3">
    <source>
        <dbReference type="ARBA" id="ARBA00023180"/>
    </source>
</evidence>
<evidence type="ECO:0000313" key="8">
    <source>
        <dbReference type="Proteomes" id="UP000887568"/>
    </source>
</evidence>
<dbReference type="AlphaFoldDB" id="A0A914BCE2"/>
<evidence type="ECO:0000256" key="1">
    <source>
        <dbReference type="ARBA" id="ARBA00009191"/>
    </source>
</evidence>
<dbReference type="EnsemblMetazoa" id="XM_038217970.1">
    <property type="protein sequence ID" value="XP_038073898.1"/>
    <property type="gene ID" value="LOC119741983"/>
</dbReference>
<keyword evidence="8" id="KW-1185">Reference proteome</keyword>
<dbReference type="Pfam" id="PF03088">
    <property type="entry name" value="Str_synth"/>
    <property type="match status" value="1"/>
</dbReference>
<dbReference type="InterPro" id="IPR011042">
    <property type="entry name" value="6-blade_b-propeller_TolB-like"/>
</dbReference>
<dbReference type="InterPro" id="IPR018119">
    <property type="entry name" value="Strictosidine_synth_cons-reg"/>
</dbReference>
<keyword evidence="5" id="KW-1133">Transmembrane helix</keyword>
<accession>A0A914BCE2</accession>
<evidence type="ECO:0000256" key="2">
    <source>
        <dbReference type="ARBA" id="ARBA00022553"/>
    </source>
</evidence>
<dbReference type="PANTHER" id="PTHR10426:SF88">
    <property type="entry name" value="ADIPOCYTE PLASMA MEMBRANE-ASSOCIATED PROTEIN HEMOMUCIN-RELATED"/>
    <property type="match status" value="1"/>
</dbReference>
<feature type="region of interest" description="Disordered" evidence="4">
    <location>
        <begin position="1"/>
        <end position="33"/>
    </location>
</feature>
<dbReference type="Pfam" id="PF20067">
    <property type="entry name" value="SSL_N"/>
    <property type="match status" value="1"/>
</dbReference>
<dbReference type="PANTHER" id="PTHR10426">
    <property type="entry name" value="STRICTOSIDINE SYNTHASE-RELATED"/>
    <property type="match status" value="1"/>
</dbReference>
<sequence length="408" mass="45304">MQGNAKHRKGKKTTPASKPSVQKPAKSKTTSKRSSWSRTLAVVAVMATAFGIVVYLLPCPIDPVPISLPSPPPLEGPLAPNKLLQEAEILLHGKVVGPEALEFRDGAIYTGTGDGQVIRIKNDKITTVAKFGTPPCGLQKDEHTCGRPLGLRFHTDGFLYVMDAYLGLYKVDVDTGETTKLLSGEDPVEGKPMKFLNDLDIDSDGVIYFTDSSYRWQRRQNRHAVLENTNTARVFKFDPKTGEMSVIMDNLCFANGVQLSPDKDFLLVTETTHARIKKYWLKGPKKGQVEIFAENLPGLVDNIRPRQAGGYWVGMAVVRKQPISLYDVLAARPWMVRLFAKLFNPDWIIKFLPKYGLAIALDENGHIIESLHDTTGCNIASVSSVLDTGDYLYFGSYYAKFLGRLRLK</sequence>
<keyword evidence="5" id="KW-0472">Membrane</keyword>
<comment type="similarity">
    <text evidence="1">Belongs to the strictosidine synthase family.</text>
</comment>
<feature type="domain" description="Strictosidine synthase conserved region" evidence="6">
    <location>
        <begin position="197"/>
        <end position="284"/>
    </location>
</feature>
<reference evidence="7" key="1">
    <citation type="submission" date="2022-11" db="UniProtKB">
        <authorList>
            <consortium name="EnsemblMetazoa"/>
        </authorList>
    </citation>
    <scope>IDENTIFICATION</scope>
</reference>
<dbReference type="OrthoDB" id="5307922at2759"/>
<dbReference type="GO" id="GO:0016787">
    <property type="term" value="F:hydrolase activity"/>
    <property type="evidence" value="ECO:0007669"/>
    <property type="project" value="TreeGrafter"/>
</dbReference>
<dbReference type="OMA" id="YRITRYW"/>